<feature type="chain" id="PRO_5032644813" evidence="1">
    <location>
        <begin position="27"/>
        <end position="140"/>
    </location>
</feature>
<evidence type="ECO:0000313" key="2">
    <source>
        <dbReference type="EMBL" id="KAF9596497.1"/>
    </source>
</evidence>
<dbReference type="AlphaFoldDB" id="A0A835LL40"/>
<dbReference type="Proteomes" id="UP000631114">
    <property type="component" value="Unassembled WGS sequence"/>
</dbReference>
<protein>
    <submittedName>
        <fullName evidence="2">Uncharacterized protein</fullName>
    </submittedName>
</protein>
<keyword evidence="1" id="KW-0732">Signal</keyword>
<dbReference type="EMBL" id="JADFTS010000007">
    <property type="protein sequence ID" value="KAF9596497.1"/>
    <property type="molecule type" value="Genomic_DNA"/>
</dbReference>
<accession>A0A835LL40</accession>
<reference evidence="2 3" key="1">
    <citation type="submission" date="2020-10" db="EMBL/GenBank/DDBJ databases">
        <title>The Coptis chinensis genome and diversification of protoberbering-type alkaloids.</title>
        <authorList>
            <person name="Wang B."/>
            <person name="Shu S."/>
            <person name="Song C."/>
            <person name="Liu Y."/>
        </authorList>
    </citation>
    <scope>NUCLEOTIDE SEQUENCE [LARGE SCALE GENOMIC DNA]</scope>
    <source>
        <strain evidence="2">HL-2020</strain>
        <tissue evidence="2">Leaf</tissue>
    </source>
</reference>
<proteinExistence type="predicted"/>
<gene>
    <name evidence="2" type="ORF">IFM89_012228</name>
</gene>
<dbReference type="OrthoDB" id="248495at2759"/>
<evidence type="ECO:0000313" key="3">
    <source>
        <dbReference type="Proteomes" id="UP000631114"/>
    </source>
</evidence>
<name>A0A835LL40_9MAGN</name>
<keyword evidence="3" id="KW-1185">Reference proteome</keyword>
<evidence type="ECO:0000256" key="1">
    <source>
        <dbReference type="SAM" id="SignalP"/>
    </source>
</evidence>
<sequence length="140" mass="15477">MVVMGQSSFLIVGDLLFRFVVVPSSSAFINTTKPAASIGLETKTRSPPQETYNFFVDDEYSECSDGIDGSNCQDAFIFPIAPGSDGQDVQGSPIMKFREDTQKFRPYSFHFHRKPQKVSIRTDLCQHSGAKLAPIFSSLA</sequence>
<comment type="caution">
    <text evidence="2">The sequence shown here is derived from an EMBL/GenBank/DDBJ whole genome shotgun (WGS) entry which is preliminary data.</text>
</comment>
<feature type="signal peptide" evidence="1">
    <location>
        <begin position="1"/>
        <end position="26"/>
    </location>
</feature>
<organism evidence="2 3">
    <name type="scientific">Coptis chinensis</name>
    <dbReference type="NCBI Taxonomy" id="261450"/>
    <lineage>
        <taxon>Eukaryota</taxon>
        <taxon>Viridiplantae</taxon>
        <taxon>Streptophyta</taxon>
        <taxon>Embryophyta</taxon>
        <taxon>Tracheophyta</taxon>
        <taxon>Spermatophyta</taxon>
        <taxon>Magnoliopsida</taxon>
        <taxon>Ranunculales</taxon>
        <taxon>Ranunculaceae</taxon>
        <taxon>Coptidoideae</taxon>
        <taxon>Coptis</taxon>
    </lineage>
</organism>